<dbReference type="HAMAP" id="MF_00583_A">
    <property type="entry name" value="RibP_PPkinase_A"/>
    <property type="match status" value="1"/>
</dbReference>
<keyword evidence="1 10" id="KW-0963">Cytoplasm</keyword>
<dbReference type="CDD" id="cd06223">
    <property type="entry name" value="PRTases_typeI"/>
    <property type="match status" value="1"/>
</dbReference>
<dbReference type="FunFam" id="3.40.50.2020:FF:000007">
    <property type="entry name" value="Ribose-phosphate pyrophosphokinase"/>
    <property type="match status" value="1"/>
</dbReference>
<comment type="cofactor">
    <cofactor evidence="10">
        <name>Mg(2+)</name>
        <dbReference type="ChEBI" id="CHEBI:18420"/>
    </cofactor>
    <text evidence="10">Binds 2 Mg(2+) ions per subunit.</text>
</comment>
<dbReference type="GO" id="GO:0000287">
    <property type="term" value="F:magnesium ion binding"/>
    <property type="evidence" value="ECO:0007669"/>
    <property type="project" value="UniProtKB-UniRule"/>
</dbReference>
<keyword evidence="7 10" id="KW-0067">ATP-binding</keyword>
<dbReference type="GO" id="GO:0004749">
    <property type="term" value="F:ribose phosphate diphosphokinase activity"/>
    <property type="evidence" value="ECO:0007669"/>
    <property type="project" value="UniProtKB-UniRule"/>
</dbReference>
<dbReference type="EMBL" id="AP018732">
    <property type="protein sequence ID" value="BBE42527.1"/>
    <property type="molecule type" value="Genomic_DNA"/>
</dbReference>
<dbReference type="UniPathway" id="UPA00087">
    <property type="reaction ID" value="UER00172"/>
</dbReference>
<keyword evidence="6 10" id="KW-0418">Kinase</keyword>
<dbReference type="GeneID" id="55584949"/>
<reference evidence="13 14" key="1">
    <citation type="journal article" date="2019" name="ISME J.">
        <title>Isolation and characterization of a thermophilic sulfur- and iron-reducing thaumarchaeote from a terrestrial acidic hot spring.</title>
        <authorList>
            <person name="Kato S."/>
            <person name="Itoh T."/>
            <person name="Yuki M."/>
            <person name="Nagamori M."/>
            <person name="Ohnishi M."/>
            <person name="Uematsu K."/>
            <person name="Suzuki K."/>
            <person name="Takashina T."/>
            <person name="Ohkuma M."/>
        </authorList>
    </citation>
    <scope>NUCLEOTIDE SEQUENCE [LARGE SCALE GENOMIC DNA]</scope>
    <source>
        <strain evidence="13 14">NAS-02</strain>
    </source>
</reference>
<dbReference type="Gene3D" id="3.40.50.2020">
    <property type="match status" value="2"/>
</dbReference>
<feature type="binding site" evidence="10">
    <location>
        <position position="196"/>
    </location>
    <ligand>
        <name>D-ribose 5-phosphate</name>
        <dbReference type="ChEBI" id="CHEBI:78346"/>
    </ligand>
</feature>
<dbReference type="InterPro" id="IPR005946">
    <property type="entry name" value="Rib-P_diPkinase"/>
</dbReference>
<dbReference type="GO" id="GO:0006164">
    <property type="term" value="P:purine nucleotide biosynthetic process"/>
    <property type="evidence" value="ECO:0007669"/>
    <property type="project" value="TreeGrafter"/>
</dbReference>
<evidence type="ECO:0000256" key="8">
    <source>
        <dbReference type="ARBA" id="ARBA00022842"/>
    </source>
</evidence>
<evidence type="ECO:0000256" key="4">
    <source>
        <dbReference type="ARBA" id="ARBA00022727"/>
    </source>
</evidence>
<dbReference type="GO" id="GO:0005737">
    <property type="term" value="C:cytoplasm"/>
    <property type="evidence" value="ECO:0007669"/>
    <property type="project" value="UniProtKB-SubCell"/>
</dbReference>
<dbReference type="PANTHER" id="PTHR10210:SF32">
    <property type="entry name" value="RIBOSE-PHOSPHATE PYROPHOSPHOKINASE 2"/>
    <property type="match status" value="1"/>
</dbReference>
<accession>A0A4P2VEU3</accession>
<dbReference type="Proteomes" id="UP000509448">
    <property type="component" value="Chromosome"/>
</dbReference>
<comment type="subcellular location">
    <subcellularLocation>
        <location evidence="10">Cytoplasm</location>
    </subcellularLocation>
</comment>
<keyword evidence="8 10" id="KW-0460">Magnesium</keyword>
<dbReference type="InterPro" id="IPR029057">
    <property type="entry name" value="PRTase-like"/>
</dbReference>
<evidence type="ECO:0000313" key="14">
    <source>
        <dbReference type="Proteomes" id="UP000509448"/>
    </source>
</evidence>
<protein>
    <recommendedName>
        <fullName evidence="10">Ribose-phosphate pyrophosphokinase</fullName>
        <shortName evidence="10">RPPK</shortName>
        <ecNumber evidence="10">2.7.6.1</ecNumber>
    </recommendedName>
    <alternativeName>
        <fullName evidence="10">5-phospho-D-ribosyl alpha-1-diphosphate synthase</fullName>
    </alternativeName>
    <alternativeName>
        <fullName evidence="10">Phosphoribosyl diphosphate synthase</fullName>
    </alternativeName>
    <alternativeName>
        <fullName evidence="10">Phosphoribosyl pyrophosphate synthase</fullName>
        <shortName evidence="10">P-Rib-PP synthase</shortName>
        <shortName evidence="10">PRPP synthase</shortName>
        <shortName evidence="10">PRPPase</shortName>
    </alternativeName>
</protein>
<dbReference type="GO" id="GO:0002189">
    <property type="term" value="C:ribose phosphate diphosphokinase complex"/>
    <property type="evidence" value="ECO:0007669"/>
    <property type="project" value="TreeGrafter"/>
</dbReference>
<evidence type="ECO:0000256" key="9">
    <source>
        <dbReference type="ARBA" id="ARBA00049535"/>
    </source>
</evidence>
<feature type="binding site" evidence="10">
    <location>
        <position position="171"/>
    </location>
    <ligand>
        <name>Mg(2+)</name>
        <dbReference type="ChEBI" id="CHEBI:18420"/>
        <label>2</label>
    </ligand>
</feature>
<evidence type="ECO:0000256" key="7">
    <source>
        <dbReference type="ARBA" id="ARBA00022840"/>
    </source>
</evidence>
<evidence type="ECO:0000256" key="1">
    <source>
        <dbReference type="ARBA" id="ARBA00022490"/>
    </source>
</evidence>
<dbReference type="Pfam" id="PF13793">
    <property type="entry name" value="Pribosyltran_N"/>
    <property type="match status" value="1"/>
</dbReference>
<feature type="binding site" evidence="10">
    <location>
        <begin position="225"/>
        <end position="229"/>
    </location>
    <ligand>
        <name>D-ribose 5-phosphate</name>
        <dbReference type="ChEBI" id="CHEBI:78346"/>
    </ligand>
</feature>
<evidence type="ECO:0000256" key="5">
    <source>
        <dbReference type="ARBA" id="ARBA00022741"/>
    </source>
</evidence>
<dbReference type="SMART" id="SM01400">
    <property type="entry name" value="Pribosyltran_N"/>
    <property type="match status" value="1"/>
</dbReference>
<keyword evidence="5 10" id="KW-0547">Nucleotide-binding</keyword>
<evidence type="ECO:0000256" key="6">
    <source>
        <dbReference type="ARBA" id="ARBA00022777"/>
    </source>
</evidence>
<evidence type="ECO:0000256" key="2">
    <source>
        <dbReference type="ARBA" id="ARBA00022679"/>
    </source>
</evidence>
<feature type="active site" evidence="10">
    <location>
        <position position="194"/>
    </location>
</feature>
<dbReference type="GO" id="GO:0005524">
    <property type="term" value="F:ATP binding"/>
    <property type="evidence" value="ECO:0007669"/>
    <property type="project" value="UniProtKB-KW"/>
</dbReference>
<keyword evidence="4 10" id="KW-0545">Nucleotide biosynthesis</keyword>
<keyword evidence="14" id="KW-1185">Reference proteome</keyword>
<sequence>MIVVPGSSNGPLAYRVARATGSRVAKVEYRRFPDGEKYVRLLDDVKGEDVVFLQSAVFSPDEYLVETLLAVDSMKEDARSVTVVLSYFPYARQDERFKPGEAVSLVTVSKLIRSVGTDHLVTVDVHRHRVLDMRSLVGIPYVDASAMPSLARYAVDTGLVDRGNMAVIGPDAEAEQWAALAARELGVDHASLVKNRLGDREVKVKVTRDVDVRGKDVLLVDDIISTGGTIREAAKLLSELGARKIVVGATHALLVENALAKILEDGVEEVFSSDTVPNPTTRVSAAPAIADGLRSLGLIG</sequence>
<dbReference type="RefSeq" id="WP_174448749.1">
    <property type="nucleotide sequence ID" value="NZ_AP018732.1"/>
</dbReference>
<comment type="catalytic activity">
    <reaction evidence="9 10">
        <text>D-ribose 5-phosphate + ATP = 5-phospho-alpha-D-ribose 1-diphosphate + AMP + H(+)</text>
        <dbReference type="Rhea" id="RHEA:15609"/>
        <dbReference type="ChEBI" id="CHEBI:15378"/>
        <dbReference type="ChEBI" id="CHEBI:30616"/>
        <dbReference type="ChEBI" id="CHEBI:58017"/>
        <dbReference type="ChEBI" id="CHEBI:78346"/>
        <dbReference type="ChEBI" id="CHEBI:456215"/>
        <dbReference type="EC" id="2.7.6.1"/>
    </reaction>
</comment>
<keyword evidence="2 10" id="KW-0808">Transferase</keyword>
<feature type="binding site" evidence="10">
    <location>
        <position position="126"/>
    </location>
    <ligand>
        <name>Mg(2+)</name>
        <dbReference type="ChEBI" id="CHEBI:18420"/>
        <label>1</label>
    </ligand>
</feature>
<feature type="binding site" evidence="10">
    <location>
        <position position="221"/>
    </location>
    <ligand>
        <name>D-ribose 5-phosphate</name>
        <dbReference type="ChEBI" id="CHEBI:78346"/>
    </ligand>
</feature>
<dbReference type="EC" id="2.7.6.1" evidence="10"/>
<dbReference type="GO" id="GO:0016301">
    <property type="term" value="F:kinase activity"/>
    <property type="evidence" value="ECO:0007669"/>
    <property type="project" value="UniProtKB-KW"/>
</dbReference>
<dbReference type="AlphaFoldDB" id="A0A4P2VEU3"/>
<feature type="domain" description="Phosphoribosyltransferase" evidence="11">
    <location>
        <begin position="160"/>
        <end position="246"/>
    </location>
</feature>
<evidence type="ECO:0000259" key="11">
    <source>
        <dbReference type="Pfam" id="PF00156"/>
    </source>
</evidence>
<name>A0A4P2VEU3_9ARCH</name>
<feature type="domain" description="Ribose-phosphate pyrophosphokinase N-terminal" evidence="12">
    <location>
        <begin position="1"/>
        <end position="116"/>
    </location>
</feature>
<comment type="similarity">
    <text evidence="10">Belongs to the ribose-phosphate pyrophosphokinase family. Class III (archaeal) subfamily.</text>
</comment>
<comment type="pathway">
    <text evidence="10">Metabolic intermediate biosynthesis; 5-phospho-alpha-D-ribose 1-diphosphate biosynthesis; 5-phospho-alpha-D-ribose 1-diphosphate from D-ribose 5-phosphate (route I): step 1/1.</text>
</comment>
<dbReference type="Pfam" id="PF00156">
    <property type="entry name" value="Pribosyltran"/>
    <property type="match status" value="1"/>
</dbReference>
<evidence type="ECO:0000313" key="13">
    <source>
        <dbReference type="EMBL" id="BBE42527.1"/>
    </source>
</evidence>
<dbReference type="NCBIfam" id="TIGR01251">
    <property type="entry name" value="ribP_PPkin"/>
    <property type="match status" value="1"/>
</dbReference>
<gene>
    <name evidence="10" type="primary">prs</name>
    <name evidence="13" type="ORF">NAS2_1138</name>
</gene>
<keyword evidence="3 10" id="KW-0479">Metal-binding</keyword>
<proteinExistence type="inferred from homology"/>
<evidence type="ECO:0000256" key="3">
    <source>
        <dbReference type="ARBA" id="ARBA00022723"/>
    </source>
</evidence>
<comment type="function">
    <text evidence="10">Involved in the biosynthesis of the central metabolite phospho-alpha-D-ribosyl-1-pyrophosphate (PRPP) via the transfer of pyrophosphoryl group from ATP to 1-hydroxyl of ribose-5-phosphate (Rib-5-P).</text>
</comment>
<dbReference type="InterPro" id="IPR037514">
    <property type="entry name" value="Rib-P_diPkinase_arc"/>
</dbReference>
<feature type="binding site" evidence="10">
    <location>
        <begin position="34"/>
        <end position="36"/>
    </location>
    <ligand>
        <name>ATP</name>
        <dbReference type="ChEBI" id="CHEBI:30616"/>
    </ligand>
</feature>
<organism evidence="13 14">
    <name type="scientific">Conexivisphaera calida</name>
    <dbReference type="NCBI Taxonomy" id="1874277"/>
    <lineage>
        <taxon>Archaea</taxon>
        <taxon>Nitrososphaerota</taxon>
        <taxon>Conexivisphaeria</taxon>
        <taxon>Conexivisphaerales</taxon>
        <taxon>Conexivisphaeraceae</taxon>
        <taxon>Conexivisphaera</taxon>
    </lineage>
</organism>
<dbReference type="InterPro" id="IPR029099">
    <property type="entry name" value="Pribosyltran_N"/>
</dbReference>
<dbReference type="SUPFAM" id="SSF53271">
    <property type="entry name" value="PRTase-like"/>
    <property type="match status" value="2"/>
</dbReference>
<dbReference type="KEGG" id="ccai:NAS2_1138"/>
<dbReference type="PANTHER" id="PTHR10210">
    <property type="entry name" value="RIBOSE-PHOSPHATE DIPHOSPHOKINASE FAMILY MEMBER"/>
    <property type="match status" value="1"/>
</dbReference>
<evidence type="ECO:0000259" key="12">
    <source>
        <dbReference type="Pfam" id="PF13793"/>
    </source>
</evidence>
<dbReference type="OrthoDB" id="371997at2157"/>
<feature type="binding site" evidence="10">
    <location>
        <begin position="92"/>
        <end position="93"/>
    </location>
    <ligand>
        <name>ATP</name>
        <dbReference type="ChEBI" id="CHEBI:30616"/>
    </ligand>
</feature>
<dbReference type="GO" id="GO:0006015">
    <property type="term" value="P:5-phosphoribose 1-diphosphate biosynthetic process"/>
    <property type="evidence" value="ECO:0007669"/>
    <property type="project" value="UniProtKB-UniRule"/>
</dbReference>
<dbReference type="InterPro" id="IPR000836">
    <property type="entry name" value="PRTase_dom"/>
</dbReference>
<evidence type="ECO:0000256" key="10">
    <source>
        <dbReference type="HAMAP-Rule" id="MF_00583"/>
    </source>
</evidence>